<evidence type="ECO:0000256" key="5">
    <source>
        <dbReference type="ARBA" id="ARBA00023001"/>
    </source>
</evidence>
<dbReference type="SUPFAM" id="SSF48208">
    <property type="entry name" value="Six-hairpin glycosidases"/>
    <property type="match status" value="1"/>
</dbReference>
<evidence type="ECO:0000313" key="10">
    <source>
        <dbReference type="Proteomes" id="UP000199647"/>
    </source>
</evidence>
<reference evidence="9 10" key="1">
    <citation type="submission" date="2016-10" db="EMBL/GenBank/DDBJ databases">
        <authorList>
            <person name="de Groot N.N."/>
        </authorList>
    </citation>
    <scope>NUCLEOTIDE SEQUENCE [LARGE SCALE GENOMIC DNA]</scope>
    <source>
        <strain evidence="9 10">A52C2</strain>
    </source>
</reference>
<dbReference type="PRINTS" id="PR00735">
    <property type="entry name" value="GLHYDRLASE8"/>
</dbReference>
<dbReference type="Gene3D" id="1.50.10.10">
    <property type="match status" value="1"/>
</dbReference>
<protein>
    <recommendedName>
        <fullName evidence="3">cellulase</fullName>
        <ecNumber evidence="3">3.2.1.4</ecNumber>
    </recommendedName>
</protein>
<feature type="chain" id="PRO_5011434840" description="cellulase" evidence="8">
    <location>
        <begin position="24"/>
        <end position="354"/>
    </location>
</feature>
<evidence type="ECO:0000256" key="7">
    <source>
        <dbReference type="ARBA" id="ARBA00023326"/>
    </source>
</evidence>
<evidence type="ECO:0000256" key="1">
    <source>
        <dbReference type="ARBA" id="ARBA00000966"/>
    </source>
</evidence>
<keyword evidence="4" id="KW-0378">Hydrolase</keyword>
<dbReference type="Proteomes" id="UP000199647">
    <property type="component" value="Unassembled WGS sequence"/>
</dbReference>
<comment type="similarity">
    <text evidence="2">Belongs to the glycosyl hydrolase 8 (cellulase D) family.</text>
</comment>
<name>A0A1H9NHW7_9HYPH</name>
<keyword evidence="8" id="KW-0732">Signal</keyword>
<evidence type="ECO:0000256" key="4">
    <source>
        <dbReference type="ARBA" id="ARBA00022801"/>
    </source>
</evidence>
<evidence type="ECO:0000256" key="6">
    <source>
        <dbReference type="ARBA" id="ARBA00023295"/>
    </source>
</evidence>
<dbReference type="STRING" id="1855383.SAMN05216548_11623"/>
<sequence length="354" mass="38062">MRFRLSFLLATLVMAVVSPLASAASISPAGTVSPADWQSYQSHFVDQSGRIVDDANGGISHSEGQGYGLLLAFSAGDRVAFERIWTFTLTELMIRDDGLAAWRWEPSKTPHVTDVNDASDGDILIAYSLALAGRAWGDQRYLQAAQTLAKAIGKNVVRKIGGRTILLPGVEGFTPQERADGPVVNLSYWVFEALPVLAELDPDTDWAALSASGLDLIGKSRFGPTAMPSEWISLKGGSPAPASGFPIQFGYNSLRIPLYLLRSGSADSQRLSAIGRNWMQVNSGTPAVVNLQTGKTAAMLTDPGYRILPALMACALNGTRIPDDLRQFQPTNYYPSTLQLLSLGLVGQAYPQCL</sequence>
<evidence type="ECO:0000256" key="2">
    <source>
        <dbReference type="ARBA" id="ARBA00009209"/>
    </source>
</evidence>
<dbReference type="EC" id="3.2.1.4" evidence="3"/>
<dbReference type="InterPro" id="IPR012341">
    <property type="entry name" value="6hp_glycosidase-like_sf"/>
</dbReference>
<comment type="catalytic activity">
    <reaction evidence="1">
        <text>Endohydrolysis of (1-&gt;4)-beta-D-glucosidic linkages in cellulose, lichenin and cereal beta-D-glucans.</text>
        <dbReference type="EC" id="3.2.1.4"/>
    </reaction>
</comment>
<feature type="signal peptide" evidence="8">
    <location>
        <begin position="1"/>
        <end position="23"/>
    </location>
</feature>
<dbReference type="AlphaFoldDB" id="A0A1H9NHW7"/>
<evidence type="ECO:0000256" key="8">
    <source>
        <dbReference type="SAM" id="SignalP"/>
    </source>
</evidence>
<keyword evidence="5" id="KW-0136">Cellulose degradation</keyword>
<keyword evidence="6" id="KW-0326">Glycosidase</keyword>
<keyword evidence="7" id="KW-0624">Polysaccharide degradation</keyword>
<dbReference type="GO" id="GO:0030245">
    <property type="term" value="P:cellulose catabolic process"/>
    <property type="evidence" value="ECO:0007669"/>
    <property type="project" value="UniProtKB-KW"/>
</dbReference>
<dbReference type="InterPro" id="IPR008928">
    <property type="entry name" value="6-hairpin_glycosidase_sf"/>
</dbReference>
<keyword evidence="7" id="KW-0119">Carbohydrate metabolism</keyword>
<dbReference type="EMBL" id="FOFG01000016">
    <property type="protein sequence ID" value="SER35512.1"/>
    <property type="molecule type" value="Genomic_DNA"/>
</dbReference>
<evidence type="ECO:0000256" key="3">
    <source>
        <dbReference type="ARBA" id="ARBA00012601"/>
    </source>
</evidence>
<organism evidence="9 10">
    <name type="scientific">Faunimonas pinastri</name>
    <dbReference type="NCBI Taxonomy" id="1855383"/>
    <lineage>
        <taxon>Bacteria</taxon>
        <taxon>Pseudomonadati</taxon>
        <taxon>Pseudomonadota</taxon>
        <taxon>Alphaproteobacteria</taxon>
        <taxon>Hyphomicrobiales</taxon>
        <taxon>Afifellaceae</taxon>
        <taxon>Faunimonas</taxon>
    </lineage>
</organism>
<accession>A0A1H9NHW7</accession>
<dbReference type="GO" id="GO:0008810">
    <property type="term" value="F:cellulase activity"/>
    <property type="evidence" value="ECO:0007669"/>
    <property type="project" value="UniProtKB-EC"/>
</dbReference>
<dbReference type="OrthoDB" id="9766708at2"/>
<dbReference type="Pfam" id="PF01270">
    <property type="entry name" value="Glyco_hydro_8"/>
    <property type="match status" value="1"/>
</dbReference>
<gene>
    <name evidence="9" type="ORF">SAMN05216548_11623</name>
</gene>
<dbReference type="InterPro" id="IPR002037">
    <property type="entry name" value="Glyco_hydro_8"/>
</dbReference>
<keyword evidence="10" id="KW-1185">Reference proteome</keyword>
<evidence type="ECO:0000313" key="9">
    <source>
        <dbReference type="EMBL" id="SER35512.1"/>
    </source>
</evidence>
<proteinExistence type="inferred from homology"/>
<dbReference type="RefSeq" id="WP_092498899.1">
    <property type="nucleotide sequence ID" value="NZ_FOFG01000016.1"/>
</dbReference>